<protein>
    <submittedName>
        <fullName evidence="3">D-alanyl-D-alanine carboxypeptidase</fullName>
        <ecNumber evidence="3">3.4.16.4</ecNumber>
    </submittedName>
</protein>
<keyword evidence="3" id="KW-0378">Hydrolase</keyword>
<feature type="domain" description="Clp R" evidence="2">
    <location>
        <begin position="1"/>
        <end position="154"/>
    </location>
</feature>
<gene>
    <name evidence="3" type="ORF">HNR73_006770</name>
</gene>
<keyword evidence="1" id="KW-0677">Repeat</keyword>
<proteinExistence type="predicted"/>
<comment type="caution">
    <text evidence="3">The sequence shown here is derived from an EMBL/GenBank/DDBJ whole genome shotgun (WGS) entry which is preliminary data.</text>
</comment>
<evidence type="ECO:0000259" key="2">
    <source>
        <dbReference type="PROSITE" id="PS51903"/>
    </source>
</evidence>
<evidence type="ECO:0000313" key="3">
    <source>
        <dbReference type="EMBL" id="MBB6038884.1"/>
    </source>
</evidence>
<reference evidence="3 4" key="1">
    <citation type="submission" date="2020-08" db="EMBL/GenBank/DDBJ databases">
        <title>Genomic Encyclopedia of Type Strains, Phase IV (KMG-IV): sequencing the most valuable type-strain genomes for metagenomic binning, comparative biology and taxonomic classification.</title>
        <authorList>
            <person name="Goeker M."/>
        </authorList>
    </citation>
    <scope>NUCLEOTIDE SEQUENCE [LARGE SCALE GENOMIC DNA]</scope>
    <source>
        <strain evidence="3 4">YIM 65646</strain>
    </source>
</reference>
<dbReference type="Pfam" id="PF02861">
    <property type="entry name" value="Clp_N"/>
    <property type="match status" value="1"/>
</dbReference>
<name>A0A841FSV2_9ACTN</name>
<dbReference type="EMBL" id="JACHGT010000018">
    <property type="protein sequence ID" value="MBB6038884.1"/>
    <property type="molecule type" value="Genomic_DNA"/>
</dbReference>
<dbReference type="Proteomes" id="UP000548476">
    <property type="component" value="Unassembled WGS sequence"/>
</dbReference>
<dbReference type="RefSeq" id="WP_184791762.1">
    <property type="nucleotide sequence ID" value="NZ_BONT01000059.1"/>
</dbReference>
<dbReference type="InterPro" id="IPR004176">
    <property type="entry name" value="Clp_R_N"/>
</dbReference>
<accession>A0A841FSV2</accession>
<organism evidence="3 4">
    <name type="scientific">Phytomonospora endophytica</name>
    <dbReference type="NCBI Taxonomy" id="714109"/>
    <lineage>
        <taxon>Bacteria</taxon>
        <taxon>Bacillati</taxon>
        <taxon>Actinomycetota</taxon>
        <taxon>Actinomycetes</taxon>
        <taxon>Micromonosporales</taxon>
        <taxon>Micromonosporaceae</taxon>
        <taxon>Phytomonospora</taxon>
    </lineage>
</organism>
<evidence type="ECO:0000313" key="4">
    <source>
        <dbReference type="Proteomes" id="UP000548476"/>
    </source>
</evidence>
<dbReference type="SUPFAM" id="SSF81923">
    <property type="entry name" value="Double Clp-N motif"/>
    <property type="match status" value="1"/>
</dbReference>
<dbReference type="EC" id="3.4.16.4" evidence="3"/>
<keyword evidence="3" id="KW-0121">Carboxypeptidase</keyword>
<keyword evidence="3" id="KW-0645">Protease</keyword>
<sequence>MSPFDEYLHTAIERARMEAHEDGSDAAEAHHLLLAVAGAPEPVAGPVLAAAGLDRAAVAEALHREYEASLAVVGVDLASFDLAPPVRTPLRSIRIGATLKQLLQRSFTTSRKKDLRPAHILLGLLQIEAGTVPRALAIAGVDRAALAADVRRAL</sequence>
<dbReference type="AlphaFoldDB" id="A0A841FSV2"/>
<keyword evidence="4" id="KW-1185">Reference proteome</keyword>
<dbReference type="Gene3D" id="1.10.1780.10">
    <property type="entry name" value="Clp, N-terminal domain"/>
    <property type="match status" value="1"/>
</dbReference>
<dbReference type="PROSITE" id="PS51903">
    <property type="entry name" value="CLP_R"/>
    <property type="match status" value="1"/>
</dbReference>
<dbReference type="GO" id="GO:0009002">
    <property type="term" value="F:serine-type D-Ala-D-Ala carboxypeptidase activity"/>
    <property type="evidence" value="ECO:0007669"/>
    <property type="project" value="UniProtKB-EC"/>
</dbReference>
<dbReference type="InterPro" id="IPR036628">
    <property type="entry name" value="Clp_N_dom_sf"/>
</dbReference>
<evidence type="ECO:0000256" key="1">
    <source>
        <dbReference type="PROSITE-ProRule" id="PRU01251"/>
    </source>
</evidence>